<feature type="region of interest" description="Disordered" evidence="1">
    <location>
        <begin position="523"/>
        <end position="553"/>
    </location>
</feature>
<comment type="caution">
    <text evidence="2">The sequence shown here is derived from an EMBL/GenBank/DDBJ whole genome shotgun (WGS) entry which is preliminary data.</text>
</comment>
<evidence type="ECO:0008006" key="4">
    <source>
        <dbReference type="Google" id="ProtNLM"/>
    </source>
</evidence>
<organism evidence="2 3">
    <name type="scientific">Glutinoglossum americanum</name>
    <dbReference type="NCBI Taxonomy" id="1670608"/>
    <lineage>
        <taxon>Eukaryota</taxon>
        <taxon>Fungi</taxon>
        <taxon>Dikarya</taxon>
        <taxon>Ascomycota</taxon>
        <taxon>Pezizomycotina</taxon>
        <taxon>Geoglossomycetes</taxon>
        <taxon>Geoglossales</taxon>
        <taxon>Geoglossaceae</taxon>
        <taxon>Glutinoglossum</taxon>
    </lineage>
</organism>
<sequence length="817" mass="88950">MASSHLRRRSKAPQSPKVTPPEEMLPVPRTSSRNGVPLRRVATFNSPTTSPSEIPRPLPIPSCPKRSETCPKDLDVIAGSEARMAALIGTLDRSLSCSGSMSPGVRETLHQEALPLPRIVLDATVSEPSSQVGLAEMDRASNESSEAAQGASPRQRQNPDAQKHHTSDSGIGSTVSGTVRTTSENGDDSETLSSNRSGLRRAGAGACLGSSVVHLSPARIPNAGSKPSAANMQSPHGRHIRLSHGAKVQMLKHIIYPLLKQKSLKHFHPLLREAPQRIGHGEIICLRDLEKYLIHLAQTRAKSVPSYLEFCEMSIHCVQDTVNSISESEQRRPYDRPYTDGYFVDLVDQIRQYAREVNASKMKRAAGEEAGELDCSPYVFSPKSKANTEISYRSEKLVLQGGLSQTGRPAELVRVKNGKTIRIGTDTQSLKSGGQLTEEESKFRAHIMKRQLSEHSSDEEFDVHRSMARRRKVSQAAKEMPVQVCEECGKQFKRPCDLTSKRESNCKQHMEKAHGWEYVRSKKTRGMPTGRPSAAESHTPEATEIPTPISSVGVTTPMTRVLSYGNDPHGVSPGGYSVAGSISGSDGDASYGCNVYEEPQQPSYPTQQEAFSFNDYPSTFNQNGAYIQPYIPPETIVDHASASNANAVPGPLEGSLISSQPSVPNVYDAIDWSSLSVYCDNIHTFQLLTPDNSAGQTVYDSFDLPGNPYQNASCSGVTQQHAPHIVGLSPGAQGNMVLYSPESGNEITDEGYDEFLGSSGKPINDFQLFPSGASGSSHGMNEGMFPTFRQPMNVHGMYPPADPAQNFDYIPWEDDSS</sequence>
<protein>
    <recommendedName>
        <fullName evidence="4">C2H2-type domain-containing protein</fullName>
    </recommendedName>
</protein>
<evidence type="ECO:0000313" key="2">
    <source>
        <dbReference type="EMBL" id="KAH0537088.1"/>
    </source>
</evidence>
<dbReference type="AlphaFoldDB" id="A0A9P8I298"/>
<reference evidence="2" key="1">
    <citation type="submission" date="2021-03" db="EMBL/GenBank/DDBJ databases">
        <title>Comparative genomics and phylogenomic investigation of the class Geoglossomycetes provide insights into ecological specialization and systematics.</title>
        <authorList>
            <person name="Melie T."/>
            <person name="Pirro S."/>
            <person name="Miller A.N."/>
            <person name="Quandt A."/>
        </authorList>
    </citation>
    <scope>NUCLEOTIDE SEQUENCE</scope>
    <source>
        <strain evidence="2">GBOQ0MN5Z8</strain>
    </source>
</reference>
<feature type="compositionally biased region" description="Basic residues" evidence="1">
    <location>
        <begin position="1"/>
        <end position="11"/>
    </location>
</feature>
<feature type="compositionally biased region" description="Polar residues" evidence="1">
    <location>
        <begin position="142"/>
        <end position="160"/>
    </location>
</feature>
<dbReference type="OrthoDB" id="9368434at2759"/>
<evidence type="ECO:0000256" key="1">
    <source>
        <dbReference type="SAM" id="MobiDB-lite"/>
    </source>
</evidence>
<evidence type="ECO:0000313" key="3">
    <source>
        <dbReference type="Proteomes" id="UP000698800"/>
    </source>
</evidence>
<dbReference type="EMBL" id="JAGHQL010000163">
    <property type="protein sequence ID" value="KAH0537088.1"/>
    <property type="molecule type" value="Genomic_DNA"/>
</dbReference>
<proteinExistence type="predicted"/>
<keyword evidence="3" id="KW-1185">Reference proteome</keyword>
<feature type="region of interest" description="Disordered" evidence="1">
    <location>
        <begin position="130"/>
        <end position="198"/>
    </location>
</feature>
<feature type="compositionally biased region" description="Low complexity" evidence="1">
    <location>
        <begin position="168"/>
        <end position="183"/>
    </location>
</feature>
<dbReference type="Proteomes" id="UP000698800">
    <property type="component" value="Unassembled WGS sequence"/>
</dbReference>
<gene>
    <name evidence="2" type="ORF">FGG08_006090</name>
</gene>
<feature type="compositionally biased region" description="Polar residues" evidence="1">
    <location>
        <begin position="43"/>
        <end position="52"/>
    </location>
</feature>
<name>A0A9P8I298_9PEZI</name>
<accession>A0A9P8I298</accession>
<feature type="region of interest" description="Disordered" evidence="1">
    <location>
        <begin position="1"/>
        <end position="67"/>
    </location>
</feature>